<sequence>MDQPSTPTSPTASSGDLRIPHRDPAAVKLATSVKRRVTSLPRSPGEVRDRAVRAVDKRILDVPSRRDAVISGTVALSRVPGAGAVAAGTAAWMGDRLTRRKAPTAAYRLYAGVGPRVAGTPGLPLRVRKAVADLNAGVRPDDTDELVRLSVEAADRAYEARRHDAAAAHLQAAFDLLFHRYFHFEGLASPYAKDPVGYLAPLRESSAFRALTTPSDRVRTPAAPDPSRPHRLLVTTVSNFNFAKGIIDEWSQRDDVEVRTLDLRTVPKGPWEATPERLVANRLRQADGIPFEVPAEVREDFDWADTVFTEWGHRAMVWTSMLPDLQARTVSRIHSYEAFTQFPHMTDWSGIDDLVFVAEHIRNLTQVGVPAVDRGPRLHVVPNRNVLDDYTRPKRGSWERTMALVGWAQMVKDPLWALDVLDILRRHDDRWELRLFGAEFAPDEQLTTVARDYRDRVTARIAELGPAVRKMGYSKDVGHALRRVGVILSSSVREGTHEAVIQGAASGALPVVRNWPFVAAYGGPRTMFPDIWVVETPQQAADRIIAHTDDVSLADSARESAAWTREHYDWPVIEPRLEQLLLRPEGTPTA</sequence>
<dbReference type="EMBL" id="PVTI01000021">
    <property type="protein sequence ID" value="PRY55869.1"/>
    <property type="molecule type" value="Genomic_DNA"/>
</dbReference>
<feature type="compositionally biased region" description="Low complexity" evidence="1">
    <location>
        <begin position="1"/>
        <end position="14"/>
    </location>
</feature>
<evidence type="ECO:0000256" key="1">
    <source>
        <dbReference type="SAM" id="MobiDB-lite"/>
    </source>
</evidence>
<proteinExistence type="predicted"/>
<gene>
    <name evidence="2" type="ORF">BCF74_12146</name>
</gene>
<evidence type="ECO:0008006" key="4">
    <source>
        <dbReference type="Google" id="ProtNLM"/>
    </source>
</evidence>
<dbReference type="RefSeq" id="WP_106298275.1">
    <property type="nucleotide sequence ID" value="NZ_PVTI01000021.1"/>
</dbReference>
<evidence type="ECO:0000313" key="3">
    <source>
        <dbReference type="Proteomes" id="UP000237822"/>
    </source>
</evidence>
<dbReference type="SUPFAM" id="SSF53756">
    <property type="entry name" value="UDP-Glycosyltransferase/glycogen phosphorylase"/>
    <property type="match status" value="1"/>
</dbReference>
<evidence type="ECO:0000313" key="2">
    <source>
        <dbReference type="EMBL" id="PRY55869.1"/>
    </source>
</evidence>
<dbReference type="OrthoDB" id="6713581at2"/>
<keyword evidence="3" id="KW-1185">Reference proteome</keyword>
<dbReference type="Gene3D" id="3.40.50.2000">
    <property type="entry name" value="Glycogen Phosphorylase B"/>
    <property type="match status" value="1"/>
</dbReference>
<dbReference type="AlphaFoldDB" id="A0A2T0UD69"/>
<feature type="region of interest" description="Disordered" evidence="1">
    <location>
        <begin position="1"/>
        <end position="23"/>
    </location>
</feature>
<protein>
    <recommendedName>
        <fullName evidence="4">Glycosyltransferase involved in cell wall biosynthesis</fullName>
    </recommendedName>
</protein>
<accession>A0A2T0UD69</accession>
<reference evidence="2 3" key="1">
    <citation type="submission" date="2018-03" db="EMBL/GenBank/DDBJ databases">
        <title>Genomic Encyclopedia of Archaeal and Bacterial Type Strains, Phase II (KMG-II): from individual species to whole genera.</title>
        <authorList>
            <person name="Goeker M."/>
        </authorList>
    </citation>
    <scope>NUCLEOTIDE SEQUENCE [LARGE SCALE GENOMIC DNA]</scope>
    <source>
        <strain evidence="2 3">ATCC BAA-1496</strain>
    </source>
</reference>
<name>A0A2T0UD69_9MICO</name>
<comment type="caution">
    <text evidence="2">The sequence shown here is derived from an EMBL/GenBank/DDBJ whole genome shotgun (WGS) entry which is preliminary data.</text>
</comment>
<dbReference type="Proteomes" id="UP000237822">
    <property type="component" value="Unassembled WGS sequence"/>
</dbReference>
<organism evidence="2 3">
    <name type="scientific">Knoellia remsis</name>
    <dbReference type="NCBI Taxonomy" id="407159"/>
    <lineage>
        <taxon>Bacteria</taxon>
        <taxon>Bacillati</taxon>
        <taxon>Actinomycetota</taxon>
        <taxon>Actinomycetes</taxon>
        <taxon>Micrococcales</taxon>
        <taxon>Intrasporangiaceae</taxon>
        <taxon>Knoellia</taxon>
    </lineage>
</organism>